<dbReference type="Pfam" id="PF03171">
    <property type="entry name" value="2OG-FeII_Oxy"/>
    <property type="match status" value="1"/>
</dbReference>
<sequence length="327" mass="37433">MEDERNHNISSSSLPSFCKQLASSSTLRESMELDIPIIDLSVSNEELLVREVTKASEGWGIFQVVNHGIPMALMRQLQVVGKQFFDLPETEKEAVAQDEDIEGYKKNYLDGIKAWDEHLFHRLSPPSIINYKYWPKHPPQYREVNEDYTTHVKKLTKKILGWLSEGLGLPSVTLTQRLGGEMAQYLIRVNYYQPSSKSELVIGGAAHTDIGAITLLVPNEVPGLQVFKDEKWLDVEYMDSAMVVFIGDQLMRMTNGRFKNVLHRAMLDKERLRISWPVFVSPRDDMLVGPLPELTGDENPPKFETLVFKDYTQQTLKSWAVEKLYSL</sequence>
<evidence type="ECO:0000256" key="3">
    <source>
        <dbReference type="ARBA" id="ARBA00023004"/>
    </source>
</evidence>
<dbReference type="AlphaFoldDB" id="R0GMY6"/>
<comment type="similarity">
    <text evidence="1 4">Belongs to the iron/ascorbate-dependent oxidoreductase family.</text>
</comment>
<proteinExistence type="inferred from homology"/>
<organism evidence="6 7">
    <name type="scientific">Capsella rubella</name>
    <dbReference type="NCBI Taxonomy" id="81985"/>
    <lineage>
        <taxon>Eukaryota</taxon>
        <taxon>Viridiplantae</taxon>
        <taxon>Streptophyta</taxon>
        <taxon>Embryophyta</taxon>
        <taxon>Tracheophyta</taxon>
        <taxon>Spermatophyta</taxon>
        <taxon>Magnoliopsida</taxon>
        <taxon>eudicotyledons</taxon>
        <taxon>Gunneridae</taxon>
        <taxon>Pentapetalae</taxon>
        <taxon>rosids</taxon>
        <taxon>malvids</taxon>
        <taxon>Brassicales</taxon>
        <taxon>Brassicaceae</taxon>
        <taxon>Camelineae</taxon>
        <taxon>Capsella</taxon>
    </lineage>
</organism>
<dbReference type="Proteomes" id="UP000029121">
    <property type="component" value="Unassembled WGS sequence"/>
</dbReference>
<dbReference type="GO" id="GO:0016491">
    <property type="term" value="F:oxidoreductase activity"/>
    <property type="evidence" value="ECO:0007669"/>
    <property type="project" value="UniProtKB-KW"/>
</dbReference>
<dbReference type="PANTHER" id="PTHR47991">
    <property type="entry name" value="OXOGLUTARATE/IRON-DEPENDENT DIOXYGENASE"/>
    <property type="match status" value="1"/>
</dbReference>
<dbReference type="EMBL" id="KB870812">
    <property type="protein sequence ID" value="EOA13705.1"/>
    <property type="molecule type" value="Genomic_DNA"/>
</dbReference>
<dbReference type="InterPro" id="IPR005123">
    <property type="entry name" value="Oxoglu/Fe-dep_dioxygenase_dom"/>
</dbReference>
<dbReference type="Pfam" id="PF14226">
    <property type="entry name" value="DIOX_N"/>
    <property type="match status" value="1"/>
</dbReference>
<evidence type="ECO:0000259" key="5">
    <source>
        <dbReference type="PROSITE" id="PS51471"/>
    </source>
</evidence>
<dbReference type="eggNOG" id="KOG0143">
    <property type="taxonomic scope" value="Eukaryota"/>
</dbReference>
<keyword evidence="2 4" id="KW-0479">Metal-binding</keyword>
<dbReference type="STRING" id="81985.R0GMY6"/>
<dbReference type="PROSITE" id="PS51471">
    <property type="entry name" value="FE2OG_OXY"/>
    <property type="match status" value="1"/>
</dbReference>
<evidence type="ECO:0000256" key="4">
    <source>
        <dbReference type="RuleBase" id="RU003682"/>
    </source>
</evidence>
<dbReference type="SUPFAM" id="SSF51197">
    <property type="entry name" value="Clavaminate synthase-like"/>
    <property type="match status" value="1"/>
</dbReference>
<dbReference type="GO" id="GO:0046872">
    <property type="term" value="F:metal ion binding"/>
    <property type="evidence" value="ECO:0007669"/>
    <property type="project" value="UniProtKB-KW"/>
</dbReference>
<dbReference type="InterPro" id="IPR050295">
    <property type="entry name" value="Plant_2OG-oxidoreductases"/>
</dbReference>
<evidence type="ECO:0000256" key="1">
    <source>
        <dbReference type="ARBA" id="ARBA00008056"/>
    </source>
</evidence>
<accession>R0GMY6</accession>
<keyword evidence="3 4" id="KW-0408">Iron</keyword>
<name>R0GMY6_9BRAS</name>
<dbReference type="InterPro" id="IPR027443">
    <property type="entry name" value="IPNS-like_sf"/>
</dbReference>
<dbReference type="KEGG" id="crb:17874951"/>
<dbReference type="InterPro" id="IPR044861">
    <property type="entry name" value="IPNS-like_FE2OG_OXY"/>
</dbReference>
<reference evidence="7" key="1">
    <citation type="journal article" date="2013" name="Nat. Genet.">
        <title>The Capsella rubella genome and the genomic consequences of rapid mating system evolution.</title>
        <authorList>
            <person name="Slotte T."/>
            <person name="Hazzouri K.M."/>
            <person name="Agren J.A."/>
            <person name="Koenig D."/>
            <person name="Maumus F."/>
            <person name="Guo Y.L."/>
            <person name="Steige K."/>
            <person name="Platts A.E."/>
            <person name="Escobar J.S."/>
            <person name="Newman L.K."/>
            <person name="Wang W."/>
            <person name="Mandakova T."/>
            <person name="Vello E."/>
            <person name="Smith L.M."/>
            <person name="Henz S.R."/>
            <person name="Steffen J."/>
            <person name="Takuno S."/>
            <person name="Brandvain Y."/>
            <person name="Coop G."/>
            <person name="Andolfatto P."/>
            <person name="Hu T.T."/>
            <person name="Blanchette M."/>
            <person name="Clark R.M."/>
            <person name="Quesneville H."/>
            <person name="Nordborg M."/>
            <person name="Gaut B.S."/>
            <person name="Lysak M.A."/>
            <person name="Jenkins J."/>
            <person name="Grimwood J."/>
            <person name="Chapman J."/>
            <person name="Prochnik S."/>
            <person name="Shu S."/>
            <person name="Rokhsar D."/>
            <person name="Schmutz J."/>
            <person name="Weigel D."/>
            <person name="Wright S.I."/>
        </authorList>
    </citation>
    <scope>NUCLEOTIDE SEQUENCE [LARGE SCALE GENOMIC DNA]</scope>
    <source>
        <strain evidence="7">cv. Monte Gargano</strain>
    </source>
</reference>
<protein>
    <recommendedName>
        <fullName evidence="5">Fe2OG dioxygenase domain-containing protein</fullName>
    </recommendedName>
</protein>
<dbReference type="InterPro" id="IPR026992">
    <property type="entry name" value="DIOX_N"/>
</dbReference>
<evidence type="ECO:0000313" key="6">
    <source>
        <dbReference type="EMBL" id="EOA13705.1"/>
    </source>
</evidence>
<gene>
    <name evidence="6" type="ORF">CARUB_v10026776mg</name>
</gene>
<keyword evidence="4" id="KW-0560">Oxidoreductase</keyword>
<dbReference type="OrthoDB" id="288590at2759"/>
<evidence type="ECO:0000313" key="7">
    <source>
        <dbReference type="Proteomes" id="UP000029121"/>
    </source>
</evidence>
<keyword evidence="7" id="KW-1185">Reference proteome</keyword>
<evidence type="ECO:0000256" key="2">
    <source>
        <dbReference type="ARBA" id="ARBA00022723"/>
    </source>
</evidence>
<feature type="domain" description="Fe2OG dioxygenase" evidence="5">
    <location>
        <begin position="182"/>
        <end position="282"/>
    </location>
</feature>
<dbReference type="Gene3D" id="2.60.120.330">
    <property type="entry name" value="B-lactam Antibiotic, Isopenicillin N Synthase, Chain"/>
    <property type="match status" value="1"/>
</dbReference>